<evidence type="ECO:0000313" key="3">
    <source>
        <dbReference type="Proteomes" id="UP001327560"/>
    </source>
</evidence>
<dbReference type="PANTHER" id="PTHR31343">
    <property type="entry name" value="T15D22.8"/>
    <property type="match status" value="1"/>
</dbReference>
<dbReference type="AlphaFoldDB" id="A0AAQ3Q8M2"/>
<feature type="compositionally biased region" description="Basic and acidic residues" evidence="1">
    <location>
        <begin position="197"/>
        <end position="206"/>
    </location>
</feature>
<feature type="compositionally biased region" description="Low complexity" evidence="1">
    <location>
        <begin position="33"/>
        <end position="46"/>
    </location>
</feature>
<name>A0AAQ3Q8M2_9LILI</name>
<feature type="compositionally biased region" description="Polar residues" evidence="1">
    <location>
        <begin position="208"/>
        <end position="231"/>
    </location>
</feature>
<dbReference type="Pfam" id="PF05623">
    <property type="entry name" value="DUF789"/>
    <property type="match status" value="1"/>
</dbReference>
<sequence>MVGSGGSSSARVGGEDRFYTPPAVRKQRELQKQQRLQQQLLQQQKEATSITRPSPPAAEARVAEERFEPDDASLKPSVSSSSSPSPSPSPTPTPTPPLPPSPVGNLDQLLESTTPVVPARYFPKASTRGRRNGDELDPMPHFCLSDLWESFKEWSAYGAGVPLVMNGSDSVVQYYVPYLSAIQLYVDASATTIRSRRSADRNDGNHYLDTSSEGSSGSVENQSTEVSSSLGGANHTGQGGFANDAEASHKPALLVFEFFEKDPPYGREPLADKISVLANKFPDLETYKSCDMLPPSWMSVAWYPIYRIPTGPTLRDLDACFLTFHSLTNAKNNDTPPLEVLSSCTKRSVKNSNDRPVSLRLPVFGLASYKFRGSIWTSCSLHDERQLASSLFEAADNWLRRLQVDHPDYRFFLSHSNSFRR</sequence>
<protein>
    <submittedName>
        <fullName evidence="2">Uncharacterized protein</fullName>
    </submittedName>
</protein>
<feature type="region of interest" description="Disordered" evidence="1">
    <location>
        <begin position="1"/>
        <end position="136"/>
    </location>
</feature>
<evidence type="ECO:0000256" key="1">
    <source>
        <dbReference type="SAM" id="MobiDB-lite"/>
    </source>
</evidence>
<evidence type="ECO:0000313" key="2">
    <source>
        <dbReference type="EMBL" id="WOL03276.1"/>
    </source>
</evidence>
<dbReference type="Proteomes" id="UP001327560">
    <property type="component" value="Chromosome 4"/>
</dbReference>
<reference evidence="2 3" key="1">
    <citation type="submission" date="2023-10" db="EMBL/GenBank/DDBJ databases">
        <title>Chromosome-scale genome assembly provides insights into flower coloration mechanisms of Canna indica.</title>
        <authorList>
            <person name="Li C."/>
        </authorList>
    </citation>
    <scope>NUCLEOTIDE SEQUENCE [LARGE SCALE GENOMIC DNA]</scope>
    <source>
        <tissue evidence="2">Flower</tissue>
    </source>
</reference>
<proteinExistence type="predicted"/>
<gene>
    <name evidence="2" type="ORF">Cni_G11996</name>
</gene>
<keyword evidence="3" id="KW-1185">Reference proteome</keyword>
<dbReference type="PANTHER" id="PTHR31343:SF8">
    <property type="entry name" value="OS07G0246600 PROTEIN"/>
    <property type="match status" value="1"/>
</dbReference>
<dbReference type="InterPro" id="IPR008507">
    <property type="entry name" value="DUF789"/>
</dbReference>
<organism evidence="2 3">
    <name type="scientific">Canna indica</name>
    <name type="common">Indian-shot</name>
    <dbReference type="NCBI Taxonomy" id="4628"/>
    <lineage>
        <taxon>Eukaryota</taxon>
        <taxon>Viridiplantae</taxon>
        <taxon>Streptophyta</taxon>
        <taxon>Embryophyta</taxon>
        <taxon>Tracheophyta</taxon>
        <taxon>Spermatophyta</taxon>
        <taxon>Magnoliopsida</taxon>
        <taxon>Liliopsida</taxon>
        <taxon>Zingiberales</taxon>
        <taxon>Cannaceae</taxon>
        <taxon>Canna</taxon>
    </lineage>
</organism>
<feature type="region of interest" description="Disordered" evidence="1">
    <location>
        <begin position="196"/>
        <end position="242"/>
    </location>
</feature>
<feature type="compositionally biased region" description="Pro residues" evidence="1">
    <location>
        <begin position="85"/>
        <end position="102"/>
    </location>
</feature>
<accession>A0AAQ3Q8M2</accession>
<dbReference type="EMBL" id="CP136893">
    <property type="protein sequence ID" value="WOL03276.1"/>
    <property type="molecule type" value="Genomic_DNA"/>
</dbReference>